<feature type="compositionally biased region" description="Polar residues" evidence="1">
    <location>
        <begin position="333"/>
        <end position="347"/>
    </location>
</feature>
<sequence>MPHIYRRDTAGAQLSTTAIIAIVSSVGAILLCVLALLVFRLVHARKIHKRLLADLEQRGVMITQVHNEARQETVSRPRAVLRRNTFLPFNRASGWGALTSVETFRSTDSNTVPAHYVPAPPTDRVKRNNRLLWPFSARRLSGHGVQMRKIKVSRLSTVIEDPKLSPLKPILNSFSFGYAFRNQNQYSNINALDDQLAGRSLESLDGSMRLLRARSVAGVPSASSSRPQLRARSASLCSQLSGKAPDMILPPLALDIARIKSEAKRRSQLKHAPSQLSISSFGSADTSTLATRLSPIVSQSTKFSGQNITKPNAKGSSLAGGRSFRDTLDLRSKPSQARFSLGTTESPEVQKEHNPTDGNVISSPEFSVAAMRAQASL</sequence>
<dbReference type="HOGENOM" id="CLU_733923_0_0_1"/>
<dbReference type="AlphaFoldDB" id="B2WHT7"/>
<accession>B2WHT7</accession>
<feature type="transmembrane region" description="Helical" evidence="2">
    <location>
        <begin position="18"/>
        <end position="42"/>
    </location>
</feature>
<keyword evidence="2" id="KW-1133">Transmembrane helix</keyword>
<evidence type="ECO:0000256" key="2">
    <source>
        <dbReference type="SAM" id="Phobius"/>
    </source>
</evidence>
<dbReference type="InParanoid" id="B2WHT7"/>
<keyword evidence="2" id="KW-0812">Transmembrane</keyword>
<organism evidence="3 4">
    <name type="scientific">Pyrenophora tritici-repentis (strain Pt-1C-BFP)</name>
    <name type="common">Wheat tan spot fungus</name>
    <name type="synonym">Drechslera tritici-repentis</name>
    <dbReference type="NCBI Taxonomy" id="426418"/>
    <lineage>
        <taxon>Eukaryota</taxon>
        <taxon>Fungi</taxon>
        <taxon>Dikarya</taxon>
        <taxon>Ascomycota</taxon>
        <taxon>Pezizomycotina</taxon>
        <taxon>Dothideomycetes</taxon>
        <taxon>Pleosporomycetidae</taxon>
        <taxon>Pleosporales</taxon>
        <taxon>Pleosporineae</taxon>
        <taxon>Pleosporaceae</taxon>
        <taxon>Pyrenophora</taxon>
    </lineage>
</organism>
<proteinExistence type="predicted"/>
<evidence type="ECO:0000256" key="1">
    <source>
        <dbReference type="SAM" id="MobiDB-lite"/>
    </source>
</evidence>
<evidence type="ECO:0000313" key="3">
    <source>
        <dbReference type="EMBL" id="EDU42597.1"/>
    </source>
</evidence>
<evidence type="ECO:0000313" key="4">
    <source>
        <dbReference type="Proteomes" id="UP000001471"/>
    </source>
</evidence>
<gene>
    <name evidence="3" type="ORF">PTRG_09546</name>
</gene>
<reference evidence="4" key="1">
    <citation type="journal article" date="2013" name="G3 (Bethesda)">
        <title>Comparative genomics of a plant-pathogenic fungus, Pyrenophora tritici-repentis, reveals transduplication and the impact of repeat elements on pathogenicity and population divergence.</title>
        <authorList>
            <person name="Manning V.A."/>
            <person name="Pandelova I."/>
            <person name="Dhillon B."/>
            <person name="Wilhelm L.J."/>
            <person name="Goodwin S.B."/>
            <person name="Berlin A.M."/>
            <person name="Figueroa M."/>
            <person name="Freitag M."/>
            <person name="Hane J.K."/>
            <person name="Henrissat B."/>
            <person name="Holman W.H."/>
            <person name="Kodira C.D."/>
            <person name="Martin J."/>
            <person name="Oliver R.P."/>
            <person name="Robbertse B."/>
            <person name="Schackwitz W."/>
            <person name="Schwartz D.C."/>
            <person name="Spatafora J.W."/>
            <person name="Turgeon B.G."/>
            <person name="Yandava C."/>
            <person name="Young S."/>
            <person name="Zhou S."/>
            <person name="Zeng Q."/>
            <person name="Grigoriev I.V."/>
            <person name="Ma L.-J."/>
            <person name="Ciuffetti L.M."/>
        </authorList>
    </citation>
    <scope>NUCLEOTIDE SEQUENCE [LARGE SCALE GENOMIC DNA]</scope>
    <source>
        <strain evidence="4">Pt-1C-BFP</strain>
    </source>
</reference>
<feature type="compositionally biased region" description="Basic and acidic residues" evidence="1">
    <location>
        <begin position="323"/>
        <end position="332"/>
    </location>
</feature>
<dbReference type="eggNOG" id="ENOG502SYS3">
    <property type="taxonomic scope" value="Eukaryota"/>
</dbReference>
<feature type="region of interest" description="Disordered" evidence="1">
    <location>
        <begin position="302"/>
        <end position="362"/>
    </location>
</feature>
<protein>
    <submittedName>
        <fullName evidence="3">Uncharacterized protein</fullName>
    </submittedName>
</protein>
<name>B2WHT7_PYRTR</name>
<dbReference type="Proteomes" id="UP000001471">
    <property type="component" value="Unassembled WGS sequence"/>
</dbReference>
<keyword evidence="2" id="KW-0472">Membrane</keyword>
<dbReference type="EMBL" id="DS231625">
    <property type="protein sequence ID" value="EDU42597.1"/>
    <property type="molecule type" value="Genomic_DNA"/>
</dbReference>